<name>A0AAW0E8N9_9AGAR</name>
<dbReference type="SUPFAM" id="SSF52540">
    <property type="entry name" value="P-loop containing nucleoside triphosphate hydrolases"/>
    <property type="match status" value="1"/>
</dbReference>
<dbReference type="AlphaFoldDB" id="A0AAW0E8N9"/>
<evidence type="ECO:0000313" key="4">
    <source>
        <dbReference type="Proteomes" id="UP001383192"/>
    </source>
</evidence>
<sequence length="735" mass="84114">MSASASYYIIDPTLRFLADHAAMNATRYAEARYPLPGCHPDTRVTVLKQLAQWIKANGGDKESREDAEDGEHEHEEMTRTGVYWLHGPAGVGKSAIAQKVSEDHDNRVFGAFFFSRNDSTCDKLDRFVATIAYQCCTSKYLKDTVGPLIIEAIRSEPTIFTTTSENQFEKLILEPLSKVEGGAFPNLIVIDGLDECQDFPSQGIGTLHAIPSQARLLRIVENAITYSTPNPFIFLLCSRPEPQILNGINRACFVSCLKRIPISYETIKHWDNFPNTLRYRPTEVAEHFSESDRDIQRYFLQEFTRLRVEHPALQNEDAWPSTPDILTLVWKASGQFIFAVTVIRYIDRLDELPQDRLRTILDMEVGDVSDSPYGTLDLLYWQILSACRNWDRVYPILRLLVTSHLRSPSNVDRANWRSPSMTGKLLGLKPGEVKTLLSRLHSVIHVPEDDHSDIHIHHASFTDFLLNRARSGVYYIPQLPMAEYCDLVAIFLLRTLFTFTSTYPSYRSFHQPFHIVYSLWKCNAVQQSDLEHKVVIFVRLYLVRVELPSSDLLAELDALDPYLLSTLIATVDGGLALSPGWLQCLTWAKSLRERKPQRFIERMESFLQNLHVGFRQSQGPDLITFIRGLYATLFRTKTLELPLDLLVVPAAFRFPGDWIVVCLKEMDRAWIESMCDGLCISDRRLLTSDVLHDTSHTIHCSLFTTEEVARLKAIFVQRGDWRDDWVPCSKIFLDD</sequence>
<protein>
    <recommendedName>
        <fullName evidence="2">Nephrocystin 3-like N-terminal domain-containing protein</fullName>
    </recommendedName>
</protein>
<dbReference type="EMBL" id="JAYKXP010000002">
    <property type="protein sequence ID" value="KAK7060879.1"/>
    <property type="molecule type" value="Genomic_DNA"/>
</dbReference>
<dbReference type="Proteomes" id="UP001383192">
    <property type="component" value="Unassembled WGS sequence"/>
</dbReference>
<feature type="domain" description="Nephrocystin 3-like N-terminal" evidence="2">
    <location>
        <begin position="78"/>
        <end position="209"/>
    </location>
</feature>
<dbReference type="InterPro" id="IPR027417">
    <property type="entry name" value="P-loop_NTPase"/>
</dbReference>
<evidence type="ECO:0000256" key="1">
    <source>
        <dbReference type="ARBA" id="ARBA00022737"/>
    </source>
</evidence>
<keyword evidence="4" id="KW-1185">Reference proteome</keyword>
<dbReference type="Gene3D" id="3.40.50.300">
    <property type="entry name" value="P-loop containing nucleotide triphosphate hydrolases"/>
    <property type="match status" value="1"/>
</dbReference>
<reference evidence="3 4" key="1">
    <citation type="submission" date="2024-01" db="EMBL/GenBank/DDBJ databases">
        <title>A draft genome for a cacao thread blight-causing isolate of Paramarasmius palmivorus.</title>
        <authorList>
            <person name="Baruah I.K."/>
            <person name="Bukari Y."/>
            <person name="Amoako-Attah I."/>
            <person name="Meinhardt L.W."/>
            <person name="Bailey B.A."/>
            <person name="Cohen S.P."/>
        </authorList>
    </citation>
    <scope>NUCLEOTIDE SEQUENCE [LARGE SCALE GENOMIC DNA]</scope>
    <source>
        <strain evidence="3 4">GH-12</strain>
    </source>
</reference>
<dbReference type="Pfam" id="PF24883">
    <property type="entry name" value="NPHP3_N"/>
    <property type="match status" value="1"/>
</dbReference>
<proteinExistence type="predicted"/>
<evidence type="ECO:0000313" key="3">
    <source>
        <dbReference type="EMBL" id="KAK7060879.1"/>
    </source>
</evidence>
<comment type="caution">
    <text evidence="3">The sequence shown here is derived from an EMBL/GenBank/DDBJ whole genome shotgun (WGS) entry which is preliminary data.</text>
</comment>
<accession>A0AAW0E8N9</accession>
<organism evidence="3 4">
    <name type="scientific">Paramarasmius palmivorus</name>
    <dbReference type="NCBI Taxonomy" id="297713"/>
    <lineage>
        <taxon>Eukaryota</taxon>
        <taxon>Fungi</taxon>
        <taxon>Dikarya</taxon>
        <taxon>Basidiomycota</taxon>
        <taxon>Agaricomycotina</taxon>
        <taxon>Agaricomycetes</taxon>
        <taxon>Agaricomycetidae</taxon>
        <taxon>Agaricales</taxon>
        <taxon>Marasmiineae</taxon>
        <taxon>Marasmiaceae</taxon>
        <taxon>Paramarasmius</taxon>
    </lineage>
</organism>
<keyword evidence="1" id="KW-0677">Repeat</keyword>
<dbReference type="PANTHER" id="PTHR10039:SF17">
    <property type="entry name" value="FUNGAL STAND N-TERMINAL GOODBYE DOMAIN-CONTAINING PROTEIN-RELATED"/>
    <property type="match status" value="1"/>
</dbReference>
<evidence type="ECO:0000259" key="2">
    <source>
        <dbReference type="Pfam" id="PF24883"/>
    </source>
</evidence>
<dbReference type="PANTHER" id="PTHR10039">
    <property type="entry name" value="AMELOGENIN"/>
    <property type="match status" value="1"/>
</dbReference>
<gene>
    <name evidence="3" type="ORF">VNI00_000612</name>
</gene>
<dbReference type="InterPro" id="IPR056884">
    <property type="entry name" value="NPHP3-like_N"/>
</dbReference>